<sequence length="32" mass="3830">MFQHLCSEVRHFLGGIIQSERLKKNLRNSMQE</sequence>
<accession>A0A8S5RBT0</accession>
<protein>
    <submittedName>
        <fullName evidence="1">Uncharacterized protein</fullName>
    </submittedName>
</protein>
<reference evidence="1" key="1">
    <citation type="journal article" date="2021" name="Proc. Natl. Acad. Sci. U.S.A.">
        <title>A Catalog of Tens of Thousands of Viruses from Human Metagenomes Reveals Hidden Associations with Chronic Diseases.</title>
        <authorList>
            <person name="Tisza M.J."/>
            <person name="Buck C.B."/>
        </authorList>
    </citation>
    <scope>NUCLEOTIDE SEQUENCE</scope>
    <source>
        <strain evidence="1">CtLl75</strain>
    </source>
</reference>
<dbReference type="EMBL" id="BK059085">
    <property type="protein sequence ID" value="DAE28428.1"/>
    <property type="molecule type" value="Genomic_DNA"/>
</dbReference>
<name>A0A8S5RBT0_9VIRU</name>
<proteinExistence type="predicted"/>
<evidence type="ECO:0000313" key="1">
    <source>
        <dbReference type="EMBL" id="DAE28428.1"/>
    </source>
</evidence>
<organism evidence="1">
    <name type="scientific">virus sp. ctLl75</name>
    <dbReference type="NCBI Taxonomy" id="2828249"/>
    <lineage>
        <taxon>Viruses</taxon>
    </lineage>
</organism>